<feature type="chain" id="PRO_5019061116" evidence="1">
    <location>
        <begin position="21"/>
        <end position="472"/>
    </location>
</feature>
<dbReference type="Proteomes" id="UP000288983">
    <property type="component" value="Unassembled WGS sequence"/>
</dbReference>
<evidence type="ECO:0000313" key="2">
    <source>
        <dbReference type="EMBL" id="RWU26559.1"/>
    </source>
</evidence>
<dbReference type="Pfam" id="PF10142">
    <property type="entry name" value="PhoPQ_related"/>
    <property type="match status" value="1"/>
</dbReference>
<dbReference type="InterPro" id="IPR029058">
    <property type="entry name" value="AB_hydrolase_fold"/>
</dbReference>
<protein>
    <submittedName>
        <fullName evidence="2">PhoPQ-activated pathogenicity protein</fullName>
    </submittedName>
</protein>
<dbReference type="PANTHER" id="PTHR31497">
    <property type="entry name" value="AUTOCRINE PROLIFERATION REPRESSOR PROTEIN A"/>
    <property type="match status" value="1"/>
</dbReference>
<keyword evidence="1" id="KW-0732">Signal</keyword>
<feature type="signal peptide" evidence="1">
    <location>
        <begin position="1"/>
        <end position="20"/>
    </location>
</feature>
<organism evidence="2 3">
    <name type="scientific">Pseudomonas alkylphenolica</name>
    <dbReference type="NCBI Taxonomy" id="237609"/>
    <lineage>
        <taxon>Bacteria</taxon>
        <taxon>Pseudomonadati</taxon>
        <taxon>Pseudomonadota</taxon>
        <taxon>Gammaproteobacteria</taxon>
        <taxon>Pseudomonadales</taxon>
        <taxon>Pseudomonadaceae</taxon>
        <taxon>Pseudomonas</taxon>
    </lineage>
</organism>
<dbReference type="RefSeq" id="WP_128321691.1">
    <property type="nucleotide sequence ID" value="NZ_QJRG01000033.1"/>
</dbReference>
<dbReference type="SUPFAM" id="SSF53474">
    <property type="entry name" value="alpha/beta-Hydrolases"/>
    <property type="match status" value="1"/>
</dbReference>
<comment type="caution">
    <text evidence="2">The sequence shown here is derived from an EMBL/GenBank/DDBJ whole genome shotgun (WGS) entry which is preliminary data.</text>
</comment>
<evidence type="ECO:0000313" key="3">
    <source>
        <dbReference type="Proteomes" id="UP000288983"/>
    </source>
</evidence>
<dbReference type="Gene3D" id="3.40.50.1820">
    <property type="entry name" value="alpha/beta hydrolase"/>
    <property type="match status" value="1"/>
</dbReference>
<dbReference type="AlphaFoldDB" id="A0A443ZYN2"/>
<dbReference type="PANTHER" id="PTHR31497:SF0">
    <property type="entry name" value="AUTOCRINE PROLIFERATION REPRESSOR PROTEIN A"/>
    <property type="match status" value="1"/>
</dbReference>
<name>A0A443ZYN2_9PSED</name>
<dbReference type="PIRSF" id="PIRSF014728">
    <property type="entry name" value="PqaA"/>
    <property type="match status" value="1"/>
</dbReference>
<reference evidence="2 3" key="1">
    <citation type="submission" date="2018-06" db="EMBL/GenBank/DDBJ databases">
        <title>Bacteria isolated from soil of Wuhan.</title>
        <authorList>
            <person name="Wei X."/>
            <person name="Chunhua H."/>
        </authorList>
    </citation>
    <scope>NUCLEOTIDE SEQUENCE [LARGE SCALE GENOMIC DNA]</scope>
    <source>
        <strain evidence="3">xwS2</strain>
    </source>
</reference>
<gene>
    <name evidence="2" type="ORF">DM813_01670</name>
</gene>
<dbReference type="EMBL" id="QJRG01000033">
    <property type="protein sequence ID" value="RWU26559.1"/>
    <property type="molecule type" value="Genomic_DNA"/>
</dbReference>
<dbReference type="InterPro" id="IPR009199">
    <property type="entry name" value="PhoPQ-act_pathogen-rel_PqaA"/>
</dbReference>
<evidence type="ECO:0000256" key="1">
    <source>
        <dbReference type="SAM" id="SignalP"/>
    </source>
</evidence>
<proteinExistence type="predicted"/>
<sequence>MKRITGWLIPCFLTSLHVNASESCSAVRAQEVVGCYVKAAQQEPLDHVLRAQKSDAGYEWRHYRMSSQTWQPAPVVKPTRWRHSVEMHIPPGALPEKALLVVNNGVRFGPQQSPDYSREVLREISLVTRTVVVMITDVPNQSLSFSDLDVPVKEDEAVAHTWAHWMRDEAAPAELPLHVPMAVAASRAMDLATQELSDLRIERFIVTGASKRGWSAWLTALSDDRVVAIVPAVIDVADTSSMLSGLRKRYGGEWPLALWRYQAAGVLPQLGTPAFDRLMQLMDPMQYLQEPGRRLEIPKYLVSASGDDFFSPDPVTNYLARLPGQTSLRVLPNSDHYGVRAHVATTLVPLVQRIQADRELPALQIAAAGEGGLVEVRASERPVAVRLWTAANPDDRDFRYACGVRFSSQTLQVANQAFSLSLPSVPGGWQAWFVEARFADGFVATSPVSVLPETFPAHPPKAIGEACKTFPG</sequence>
<accession>A0A443ZYN2</accession>
<dbReference type="OrthoDB" id="8950502at2"/>